<reference evidence="2 3" key="1">
    <citation type="journal article" date="2015" name="Genome Biol. Evol.">
        <title>Comparative Genomics of a Bacterivorous Green Alga Reveals Evolutionary Causalities and Consequences of Phago-Mixotrophic Mode of Nutrition.</title>
        <authorList>
            <person name="Burns J.A."/>
            <person name="Paasch A."/>
            <person name="Narechania A."/>
            <person name="Kim E."/>
        </authorList>
    </citation>
    <scope>NUCLEOTIDE SEQUENCE [LARGE SCALE GENOMIC DNA]</scope>
    <source>
        <strain evidence="2 3">PLY_AMNH</strain>
    </source>
</reference>
<feature type="region of interest" description="Disordered" evidence="1">
    <location>
        <begin position="1"/>
        <end position="63"/>
    </location>
</feature>
<feature type="region of interest" description="Disordered" evidence="1">
    <location>
        <begin position="450"/>
        <end position="491"/>
    </location>
</feature>
<feature type="compositionally biased region" description="Acidic residues" evidence="1">
    <location>
        <begin position="193"/>
        <end position="211"/>
    </location>
</feature>
<feature type="region of interest" description="Disordered" evidence="1">
    <location>
        <begin position="388"/>
        <end position="427"/>
    </location>
</feature>
<evidence type="ECO:0000313" key="2">
    <source>
        <dbReference type="EMBL" id="KAK3261035.1"/>
    </source>
</evidence>
<proteinExistence type="predicted"/>
<feature type="compositionally biased region" description="Low complexity" evidence="1">
    <location>
        <begin position="25"/>
        <end position="39"/>
    </location>
</feature>
<sequence length="491" mass="54101">RLRQQMKDRKSSLLDDQDSEDEQPAQGDDGAAEAASAGDDSLDDFIASDSEPEAAGEAGVGERWREELDGVLHRDEMQPRNELEAEKDGENDPMWIPFVRMVECLVHQNAHVTSAEAKLLDAGLETARRYMSQERDEIGGGLGWVNAEQCGMLRDLKTLPGIDCKFFRASPSGKRPQGRLKEDKPWIFGADLPSDEEEGEESDGSGAEEDEEENRWFCRVCGKGKHMIGAENFMKLRHVDIFGRPYNRDHTPKEGEEECHGRYLIGPDCAGRVLLFHTLTHFTQLVSAYLRRQLKRDVLKVGGDTVHERWQNAVRYTLLRTGMIKWMYGQFKWLAGKAKGYITLQWKRGRGYSTVGLSQSIMELRERLHDHPEAYEAAISIDEELPAAPAGWRPQDAPDAQEPAASSPGRTGARRGGSHSKARATVVPAGSRAAAAVAAAHAAREHLGGPWAAASSCGGTEAKAMGPGLSDEEYSPAEDVTSDDDEEMGDG</sequence>
<protein>
    <submittedName>
        <fullName evidence="2">Uncharacterized protein</fullName>
    </submittedName>
</protein>
<dbReference type="Proteomes" id="UP001190700">
    <property type="component" value="Unassembled WGS sequence"/>
</dbReference>
<name>A0AAE0KUJ3_9CHLO</name>
<comment type="caution">
    <text evidence="2">The sequence shown here is derived from an EMBL/GenBank/DDBJ whole genome shotgun (WGS) entry which is preliminary data.</text>
</comment>
<keyword evidence="3" id="KW-1185">Reference proteome</keyword>
<feature type="region of interest" description="Disordered" evidence="1">
    <location>
        <begin position="185"/>
        <end position="211"/>
    </location>
</feature>
<dbReference type="EMBL" id="LGRX02017205">
    <property type="protein sequence ID" value="KAK3261035.1"/>
    <property type="molecule type" value="Genomic_DNA"/>
</dbReference>
<feature type="compositionally biased region" description="Low complexity" evidence="1">
    <location>
        <begin position="394"/>
        <end position="408"/>
    </location>
</feature>
<dbReference type="AlphaFoldDB" id="A0AAE0KUJ3"/>
<feature type="non-terminal residue" evidence="2">
    <location>
        <position position="1"/>
    </location>
</feature>
<accession>A0AAE0KUJ3</accession>
<feature type="compositionally biased region" description="Basic and acidic residues" evidence="1">
    <location>
        <begin position="1"/>
        <end position="13"/>
    </location>
</feature>
<feature type="compositionally biased region" description="Acidic residues" evidence="1">
    <location>
        <begin position="470"/>
        <end position="491"/>
    </location>
</feature>
<organism evidence="2 3">
    <name type="scientific">Cymbomonas tetramitiformis</name>
    <dbReference type="NCBI Taxonomy" id="36881"/>
    <lineage>
        <taxon>Eukaryota</taxon>
        <taxon>Viridiplantae</taxon>
        <taxon>Chlorophyta</taxon>
        <taxon>Pyramimonadophyceae</taxon>
        <taxon>Pyramimonadales</taxon>
        <taxon>Pyramimonadaceae</taxon>
        <taxon>Cymbomonas</taxon>
    </lineage>
</organism>
<gene>
    <name evidence="2" type="ORF">CYMTET_30042</name>
</gene>
<evidence type="ECO:0000256" key="1">
    <source>
        <dbReference type="SAM" id="MobiDB-lite"/>
    </source>
</evidence>
<evidence type="ECO:0000313" key="3">
    <source>
        <dbReference type="Proteomes" id="UP001190700"/>
    </source>
</evidence>
<feature type="compositionally biased region" description="Basic residues" evidence="1">
    <location>
        <begin position="412"/>
        <end position="422"/>
    </location>
</feature>